<comment type="caution">
    <text evidence="1">The sequence shown here is derived from an EMBL/GenBank/DDBJ whole genome shotgun (WGS) entry which is preliminary data.</text>
</comment>
<dbReference type="AlphaFoldDB" id="A0A2P5DAK5"/>
<gene>
    <name evidence="1" type="ORF">TorRG33x02_256910</name>
</gene>
<accession>A0A2P5DAK5</accession>
<dbReference type="OrthoDB" id="10541184at2759"/>
<dbReference type="EMBL" id="JXTC01000283">
    <property type="protein sequence ID" value="PON70325.1"/>
    <property type="molecule type" value="Genomic_DNA"/>
</dbReference>
<keyword evidence="2" id="KW-1185">Reference proteome</keyword>
<evidence type="ECO:0000313" key="1">
    <source>
        <dbReference type="EMBL" id="PON70325.1"/>
    </source>
</evidence>
<organism evidence="1 2">
    <name type="scientific">Trema orientale</name>
    <name type="common">Charcoal tree</name>
    <name type="synonym">Celtis orientalis</name>
    <dbReference type="NCBI Taxonomy" id="63057"/>
    <lineage>
        <taxon>Eukaryota</taxon>
        <taxon>Viridiplantae</taxon>
        <taxon>Streptophyta</taxon>
        <taxon>Embryophyta</taxon>
        <taxon>Tracheophyta</taxon>
        <taxon>Spermatophyta</taxon>
        <taxon>Magnoliopsida</taxon>
        <taxon>eudicotyledons</taxon>
        <taxon>Gunneridae</taxon>
        <taxon>Pentapetalae</taxon>
        <taxon>rosids</taxon>
        <taxon>fabids</taxon>
        <taxon>Rosales</taxon>
        <taxon>Cannabaceae</taxon>
        <taxon>Trema</taxon>
    </lineage>
</organism>
<name>A0A2P5DAK5_TREOI</name>
<dbReference type="InParanoid" id="A0A2P5DAK5"/>
<dbReference type="Proteomes" id="UP000237000">
    <property type="component" value="Unassembled WGS sequence"/>
</dbReference>
<sequence>MVHNATWHDLIAGPSKSLRLPSTTPSHALSPAPVSLSRLSLTQLEIQNAFPISFPTLHPPPQPSASDPNHPLRHPNLSLGPNLSFVPQFVENFALFRSLYLSLSLSLSLSETPFFLAPDSNPKAFAIRECRKGSATSFNGRLATSLFVAACRVGIAGVWFRSCSFFVVDARFSRNLRV</sequence>
<evidence type="ECO:0000313" key="2">
    <source>
        <dbReference type="Proteomes" id="UP000237000"/>
    </source>
</evidence>
<reference evidence="2" key="1">
    <citation type="submission" date="2016-06" db="EMBL/GenBank/DDBJ databases">
        <title>Parallel loss of symbiosis genes in relatives of nitrogen-fixing non-legume Parasponia.</title>
        <authorList>
            <person name="Van Velzen R."/>
            <person name="Holmer R."/>
            <person name="Bu F."/>
            <person name="Rutten L."/>
            <person name="Van Zeijl A."/>
            <person name="Liu W."/>
            <person name="Santuari L."/>
            <person name="Cao Q."/>
            <person name="Sharma T."/>
            <person name="Shen D."/>
            <person name="Roswanjaya Y."/>
            <person name="Wardhani T."/>
            <person name="Kalhor M.S."/>
            <person name="Jansen J."/>
            <person name="Van den Hoogen J."/>
            <person name="Gungor B."/>
            <person name="Hartog M."/>
            <person name="Hontelez J."/>
            <person name="Verver J."/>
            <person name="Yang W.-C."/>
            <person name="Schijlen E."/>
            <person name="Repin R."/>
            <person name="Schilthuizen M."/>
            <person name="Schranz E."/>
            <person name="Heidstra R."/>
            <person name="Miyata K."/>
            <person name="Fedorova E."/>
            <person name="Kohlen W."/>
            <person name="Bisseling T."/>
            <person name="Smit S."/>
            <person name="Geurts R."/>
        </authorList>
    </citation>
    <scope>NUCLEOTIDE SEQUENCE [LARGE SCALE GENOMIC DNA]</scope>
    <source>
        <strain evidence="2">cv. RG33-2</strain>
    </source>
</reference>
<proteinExistence type="predicted"/>
<protein>
    <submittedName>
        <fullName evidence="1">Uncharacterized protein</fullName>
    </submittedName>
</protein>